<feature type="region of interest" description="Disordered" evidence="2">
    <location>
        <begin position="1"/>
        <end position="327"/>
    </location>
</feature>
<feature type="compositionally biased region" description="Polar residues" evidence="2">
    <location>
        <begin position="126"/>
        <end position="137"/>
    </location>
</feature>
<dbReference type="PANTHER" id="PTHR19305">
    <property type="entry name" value="SYNAPTOSOMAL ASSOCIATED PROTEIN"/>
    <property type="match status" value="1"/>
</dbReference>
<proteinExistence type="inferred from homology"/>
<feature type="compositionally biased region" description="Polar residues" evidence="2">
    <location>
        <begin position="239"/>
        <end position="251"/>
    </location>
</feature>
<dbReference type="SMART" id="SM00397">
    <property type="entry name" value="t_SNARE"/>
    <property type="match status" value="2"/>
</dbReference>
<dbReference type="SUPFAM" id="SSF58038">
    <property type="entry name" value="SNARE fusion complex"/>
    <property type="match status" value="2"/>
</dbReference>
<feature type="compositionally biased region" description="Basic residues" evidence="2">
    <location>
        <begin position="1"/>
        <end position="10"/>
    </location>
</feature>
<gene>
    <name evidence="4" type="ORF">BJ508DRAFT_113845</name>
</gene>
<evidence type="ECO:0000313" key="4">
    <source>
        <dbReference type="EMBL" id="RPA81371.1"/>
    </source>
</evidence>
<dbReference type="GO" id="GO:0006887">
    <property type="term" value="P:exocytosis"/>
    <property type="evidence" value="ECO:0007669"/>
    <property type="project" value="TreeGrafter"/>
</dbReference>
<evidence type="ECO:0000256" key="2">
    <source>
        <dbReference type="SAM" id="MobiDB-lite"/>
    </source>
</evidence>
<dbReference type="GO" id="GO:0005886">
    <property type="term" value="C:plasma membrane"/>
    <property type="evidence" value="ECO:0007669"/>
    <property type="project" value="TreeGrafter"/>
</dbReference>
<feature type="compositionally biased region" description="Basic residues" evidence="2">
    <location>
        <begin position="20"/>
        <end position="30"/>
    </location>
</feature>
<dbReference type="GO" id="GO:0006906">
    <property type="term" value="P:vesicle fusion"/>
    <property type="evidence" value="ECO:0007669"/>
    <property type="project" value="TreeGrafter"/>
</dbReference>
<keyword evidence="5" id="KW-1185">Reference proteome</keyword>
<dbReference type="CDD" id="cd15857">
    <property type="entry name" value="SNARE_SEC9C"/>
    <property type="match status" value="1"/>
</dbReference>
<dbReference type="PROSITE" id="PS50192">
    <property type="entry name" value="T_SNARE"/>
    <property type="match status" value="1"/>
</dbReference>
<evidence type="ECO:0000256" key="1">
    <source>
        <dbReference type="ARBA" id="ARBA00009480"/>
    </source>
</evidence>
<evidence type="ECO:0000313" key="5">
    <source>
        <dbReference type="Proteomes" id="UP000275078"/>
    </source>
</evidence>
<feature type="compositionally biased region" description="Low complexity" evidence="2">
    <location>
        <begin position="204"/>
        <end position="226"/>
    </location>
</feature>
<dbReference type="CDD" id="cd15886">
    <property type="entry name" value="SNARE_SEC9N"/>
    <property type="match status" value="1"/>
</dbReference>
<dbReference type="InterPro" id="IPR000727">
    <property type="entry name" value="T_SNARE_dom"/>
</dbReference>
<dbReference type="GO" id="GO:0005484">
    <property type="term" value="F:SNAP receptor activity"/>
    <property type="evidence" value="ECO:0007669"/>
    <property type="project" value="TreeGrafter"/>
</dbReference>
<feature type="compositionally biased region" description="Low complexity" evidence="2">
    <location>
        <begin position="159"/>
        <end position="174"/>
    </location>
</feature>
<dbReference type="GO" id="GO:0031201">
    <property type="term" value="C:SNARE complex"/>
    <property type="evidence" value="ECO:0007669"/>
    <property type="project" value="TreeGrafter"/>
</dbReference>
<feature type="compositionally biased region" description="Basic and acidic residues" evidence="2">
    <location>
        <begin position="299"/>
        <end position="315"/>
    </location>
</feature>
<dbReference type="Proteomes" id="UP000275078">
    <property type="component" value="Unassembled WGS sequence"/>
</dbReference>
<accession>A0A3N4IAZ6</accession>
<reference evidence="4 5" key="1">
    <citation type="journal article" date="2018" name="Nat. Ecol. Evol.">
        <title>Pezizomycetes genomes reveal the molecular basis of ectomycorrhizal truffle lifestyle.</title>
        <authorList>
            <person name="Murat C."/>
            <person name="Payen T."/>
            <person name="Noel B."/>
            <person name="Kuo A."/>
            <person name="Morin E."/>
            <person name="Chen J."/>
            <person name="Kohler A."/>
            <person name="Krizsan K."/>
            <person name="Balestrini R."/>
            <person name="Da Silva C."/>
            <person name="Montanini B."/>
            <person name="Hainaut M."/>
            <person name="Levati E."/>
            <person name="Barry K.W."/>
            <person name="Belfiori B."/>
            <person name="Cichocki N."/>
            <person name="Clum A."/>
            <person name="Dockter R.B."/>
            <person name="Fauchery L."/>
            <person name="Guy J."/>
            <person name="Iotti M."/>
            <person name="Le Tacon F."/>
            <person name="Lindquist E.A."/>
            <person name="Lipzen A."/>
            <person name="Malagnac F."/>
            <person name="Mello A."/>
            <person name="Molinier V."/>
            <person name="Miyauchi S."/>
            <person name="Poulain J."/>
            <person name="Riccioni C."/>
            <person name="Rubini A."/>
            <person name="Sitrit Y."/>
            <person name="Splivallo R."/>
            <person name="Traeger S."/>
            <person name="Wang M."/>
            <person name="Zifcakova L."/>
            <person name="Wipf D."/>
            <person name="Zambonelli A."/>
            <person name="Paolocci F."/>
            <person name="Nowrousian M."/>
            <person name="Ottonello S."/>
            <person name="Baldrian P."/>
            <person name="Spatafora J.W."/>
            <person name="Henrissat B."/>
            <person name="Nagy L.G."/>
            <person name="Aury J.M."/>
            <person name="Wincker P."/>
            <person name="Grigoriev I.V."/>
            <person name="Bonfante P."/>
            <person name="Martin F.M."/>
        </authorList>
    </citation>
    <scope>NUCLEOTIDE SEQUENCE [LARGE SCALE GENOMIC DNA]</scope>
    <source>
        <strain evidence="4 5">RN42</strain>
    </source>
</reference>
<dbReference type="AlphaFoldDB" id="A0A3N4IAZ6"/>
<evidence type="ECO:0000259" key="3">
    <source>
        <dbReference type="PROSITE" id="PS50192"/>
    </source>
</evidence>
<dbReference type="PANTHER" id="PTHR19305:SF9">
    <property type="entry name" value="SYNAPTOSOMAL-ASSOCIATED PROTEIN 29"/>
    <property type="match status" value="1"/>
</dbReference>
<sequence>MGLLGKKKQKNLSVDESSKSKRWSFGKKKKTLGDDISAPPSPLTPSAQSSTFPSSPLAHPSPSPSPAPSSLNQQQTPNPYALDRNETVSPVSPISEASPTATQQLSPPPSAGLYPPASYGDHSRKSSVASFPRQSIDGSAELKEGGYINGGYVNPKANPYLTSPTEPSSSSPAPRNSIGGDSLRDNPYRTSLDYPYRNSFDYRSSSPASPTTATNPYLNPYTTTNNGAAPPSLYDNRRGSYSGSVRSDIPSQQQQQLLVREEEEAAERRGSYTGSTGRLSMGYDRPTPTSRLSLSYERPQQDDQLFVREEEERRASPSPYGNSYSANRLSQRYAANRMSQSYSNGYGNPYSDFAYRQAQEEEEEEDVEAIKQEIRFVKQETVASSRNAIRAGMQAEELGRDTLMRLGTQGEQLYNAEKSLDIAHQKNRTAADQARELKTLNRSMFAVHVKNPFNSKERQAERERTILERHDADVAAREDTRKFGYGSTQVANKLNMKGNPMAASASARNRMSMAERAKYQFEADASDDEKEQEIEDNLEQIGQLAGRLKALAVTTGEELERQNDQLGVIGRKNDKVERDLVLNTARINRIGR</sequence>
<name>A0A3N4IAZ6_ASCIM</name>
<feature type="compositionally biased region" description="Polar residues" evidence="2">
    <location>
        <begin position="87"/>
        <end position="105"/>
    </location>
</feature>
<dbReference type="OrthoDB" id="18679at2759"/>
<dbReference type="STRING" id="1160509.A0A3N4IAZ6"/>
<dbReference type="Gene3D" id="1.20.5.110">
    <property type="match status" value="2"/>
</dbReference>
<comment type="similarity">
    <text evidence="1">Belongs to the SNAP-25 family.</text>
</comment>
<protein>
    <recommendedName>
        <fullName evidence="3">t-SNARE coiled-coil homology domain-containing protein</fullName>
    </recommendedName>
</protein>
<dbReference type="GO" id="GO:0019905">
    <property type="term" value="F:syntaxin binding"/>
    <property type="evidence" value="ECO:0007669"/>
    <property type="project" value="TreeGrafter"/>
</dbReference>
<feature type="domain" description="T-SNARE coiled-coil homology" evidence="3">
    <location>
        <begin position="528"/>
        <end position="590"/>
    </location>
</feature>
<organism evidence="4 5">
    <name type="scientific">Ascobolus immersus RN42</name>
    <dbReference type="NCBI Taxonomy" id="1160509"/>
    <lineage>
        <taxon>Eukaryota</taxon>
        <taxon>Fungi</taxon>
        <taxon>Dikarya</taxon>
        <taxon>Ascomycota</taxon>
        <taxon>Pezizomycotina</taxon>
        <taxon>Pezizomycetes</taxon>
        <taxon>Pezizales</taxon>
        <taxon>Ascobolaceae</taxon>
        <taxon>Ascobolus</taxon>
    </lineage>
</organism>
<dbReference type="EMBL" id="ML119680">
    <property type="protein sequence ID" value="RPA81371.1"/>
    <property type="molecule type" value="Genomic_DNA"/>
</dbReference>